<accession>A0A7I7XEP9</accession>
<dbReference type="RefSeq" id="WP_163735832.1">
    <property type="nucleotide sequence ID" value="NZ_AP022610.1"/>
</dbReference>
<name>A0A7I7XEP9_9MYCO</name>
<keyword evidence="7" id="KW-1185">Reference proteome</keyword>
<dbReference type="InterPro" id="IPR050109">
    <property type="entry name" value="HTH-type_TetR-like_transc_reg"/>
</dbReference>
<dbReference type="PROSITE" id="PS50977">
    <property type="entry name" value="HTH_TETR_2"/>
    <property type="match status" value="1"/>
</dbReference>
<proteinExistence type="predicted"/>
<keyword evidence="2 4" id="KW-0238">DNA-binding</keyword>
<evidence type="ECO:0000256" key="3">
    <source>
        <dbReference type="ARBA" id="ARBA00023163"/>
    </source>
</evidence>
<keyword evidence="3" id="KW-0804">Transcription</keyword>
<dbReference type="Proteomes" id="UP000466517">
    <property type="component" value="Chromosome"/>
</dbReference>
<gene>
    <name evidence="6" type="ORF">MMAD_19510</name>
</gene>
<dbReference type="Pfam" id="PF00440">
    <property type="entry name" value="TetR_N"/>
    <property type="match status" value="1"/>
</dbReference>
<dbReference type="InterPro" id="IPR036271">
    <property type="entry name" value="Tet_transcr_reg_TetR-rel_C_sf"/>
</dbReference>
<dbReference type="SUPFAM" id="SSF46689">
    <property type="entry name" value="Homeodomain-like"/>
    <property type="match status" value="1"/>
</dbReference>
<protein>
    <submittedName>
        <fullName evidence="6">TetR family transcriptional regulator</fullName>
    </submittedName>
</protein>
<dbReference type="Gene3D" id="1.10.357.10">
    <property type="entry name" value="Tetracycline Repressor, domain 2"/>
    <property type="match status" value="1"/>
</dbReference>
<evidence type="ECO:0000313" key="6">
    <source>
        <dbReference type="EMBL" id="BBZ27656.1"/>
    </source>
</evidence>
<dbReference type="PANTHER" id="PTHR30055:SF234">
    <property type="entry name" value="HTH-TYPE TRANSCRIPTIONAL REGULATOR BETI"/>
    <property type="match status" value="1"/>
</dbReference>
<organism evidence="6 7">
    <name type="scientific">Mycolicibacterium madagascariense</name>
    <dbReference type="NCBI Taxonomy" id="212765"/>
    <lineage>
        <taxon>Bacteria</taxon>
        <taxon>Bacillati</taxon>
        <taxon>Actinomycetota</taxon>
        <taxon>Actinomycetes</taxon>
        <taxon>Mycobacteriales</taxon>
        <taxon>Mycobacteriaceae</taxon>
        <taxon>Mycolicibacterium</taxon>
    </lineage>
</organism>
<dbReference type="KEGG" id="mmag:MMAD_19510"/>
<dbReference type="InterPro" id="IPR009057">
    <property type="entry name" value="Homeodomain-like_sf"/>
</dbReference>
<evidence type="ECO:0000256" key="2">
    <source>
        <dbReference type="ARBA" id="ARBA00023125"/>
    </source>
</evidence>
<dbReference type="PANTHER" id="PTHR30055">
    <property type="entry name" value="HTH-TYPE TRANSCRIPTIONAL REGULATOR RUTR"/>
    <property type="match status" value="1"/>
</dbReference>
<keyword evidence="1" id="KW-0805">Transcription regulation</keyword>
<dbReference type="SUPFAM" id="SSF48498">
    <property type="entry name" value="Tetracyclin repressor-like, C-terminal domain"/>
    <property type="match status" value="1"/>
</dbReference>
<dbReference type="GO" id="GO:0000976">
    <property type="term" value="F:transcription cis-regulatory region binding"/>
    <property type="evidence" value="ECO:0007669"/>
    <property type="project" value="TreeGrafter"/>
</dbReference>
<evidence type="ECO:0000259" key="5">
    <source>
        <dbReference type="PROSITE" id="PS50977"/>
    </source>
</evidence>
<evidence type="ECO:0000256" key="1">
    <source>
        <dbReference type="ARBA" id="ARBA00023015"/>
    </source>
</evidence>
<dbReference type="AlphaFoldDB" id="A0A7I7XEP9"/>
<dbReference type="GO" id="GO:0003700">
    <property type="term" value="F:DNA-binding transcription factor activity"/>
    <property type="evidence" value="ECO:0007669"/>
    <property type="project" value="TreeGrafter"/>
</dbReference>
<feature type="domain" description="HTH tetR-type" evidence="5">
    <location>
        <begin position="8"/>
        <end position="68"/>
    </location>
</feature>
<reference evidence="6 7" key="1">
    <citation type="journal article" date="2019" name="Emerg. Microbes Infect.">
        <title>Comprehensive subspecies identification of 175 nontuberculous mycobacteria species based on 7547 genomic profiles.</title>
        <authorList>
            <person name="Matsumoto Y."/>
            <person name="Kinjo T."/>
            <person name="Motooka D."/>
            <person name="Nabeya D."/>
            <person name="Jung N."/>
            <person name="Uechi K."/>
            <person name="Horii T."/>
            <person name="Iida T."/>
            <person name="Fujita J."/>
            <person name="Nakamura S."/>
        </authorList>
    </citation>
    <scope>NUCLEOTIDE SEQUENCE [LARGE SCALE GENOMIC DNA]</scope>
    <source>
        <strain evidence="6 7">JCM 13574</strain>
    </source>
</reference>
<evidence type="ECO:0000256" key="4">
    <source>
        <dbReference type="PROSITE-ProRule" id="PRU00335"/>
    </source>
</evidence>
<feature type="DNA-binding region" description="H-T-H motif" evidence="4">
    <location>
        <begin position="31"/>
        <end position="50"/>
    </location>
</feature>
<dbReference type="EMBL" id="AP022610">
    <property type="protein sequence ID" value="BBZ27656.1"/>
    <property type="molecule type" value="Genomic_DNA"/>
</dbReference>
<sequence length="216" mass="23307">MVRQARSEATRRKIIDSAVDLINEIGYPAAGLGDIIERAELTKGALYYHFDSKEALATAIIEEGSETLLEAFRAAGRASSPAMENILHGSFVVTDVLASDRVARAGARLLRTFGAFNPAAKRTVEILVNELVERIKTATAEGDLRPTLDAETAGASILAGMLGSELLSSTLAEGSDLRARFARTWELLLPAIIADESLNYYREFLARQATRPTSPG</sequence>
<dbReference type="PRINTS" id="PR00455">
    <property type="entry name" value="HTHTETR"/>
</dbReference>
<evidence type="ECO:0000313" key="7">
    <source>
        <dbReference type="Proteomes" id="UP000466517"/>
    </source>
</evidence>
<dbReference type="InterPro" id="IPR001647">
    <property type="entry name" value="HTH_TetR"/>
</dbReference>